<dbReference type="AlphaFoldDB" id="A0A427Y2Y1"/>
<gene>
    <name evidence="3" type="ORF">EHS25_004789</name>
</gene>
<dbReference type="Pfam" id="PF13391">
    <property type="entry name" value="HNH_2"/>
    <property type="match status" value="1"/>
</dbReference>
<dbReference type="InterPro" id="IPR003615">
    <property type="entry name" value="HNH_nuc"/>
</dbReference>
<evidence type="ECO:0000313" key="3">
    <source>
        <dbReference type="EMBL" id="RSH85393.1"/>
    </source>
</evidence>
<proteinExistence type="predicted"/>
<keyword evidence="4" id="KW-1185">Reference proteome</keyword>
<evidence type="ECO:0000256" key="1">
    <source>
        <dbReference type="SAM" id="MobiDB-lite"/>
    </source>
</evidence>
<dbReference type="EMBL" id="RSCD01000020">
    <property type="protein sequence ID" value="RSH85393.1"/>
    <property type="molecule type" value="Genomic_DNA"/>
</dbReference>
<protein>
    <recommendedName>
        <fullName evidence="2">HNH nuclease domain-containing protein</fullName>
    </recommendedName>
</protein>
<organism evidence="3 4">
    <name type="scientific">Saitozyma podzolica</name>
    <dbReference type="NCBI Taxonomy" id="1890683"/>
    <lineage>
        <taxon>Eukaryota</taxon>
        <taxon>Fungi</taxon>
        <taxon>Dikarya</taxon>
        <taxon>Basidiomycota</taxon>
        <taxon>Agaricomycotina</taxon>
        <taxon>Tremellomycetes</taxon>
        <taxon>Tremellales</taxon>
        <taxon>Trimorphomycetaceae</taxon>
        <taxon>Saitozyma</taxon>
    </lineage>
</organism>
<evidence type="ECO:0000313" key="4">
    <source>
        <dbReference type="Proteomes" id="UP000279259"/>
    </source>
</evidence>
<sequence length="443" mass="49845">MEKGRLGSAAGVSSPGQEPEGTRRPFSPTEGPSSGHISSAEELTAAFQTFKQDTSPVTQLTVGTQLRGSRHATLSYKSITVTASLGPISPYPIMEARPHFVTKIYDSTPVAQDSWMDTEFIRILSHANQFIGEFPLSFVQRGGVNKWSYVWDVVDQLVEPENRGSIKDHNGELMRHEDQPVAGTYFLEPESESSELHHDRFACQQSDGVLPVSFARGPEYFRKYVAPDLDEGQSSRSRSKSRSSVNQNRFRIAVGVRDGQCLITDVDYESCTACHIVPQSREDLYQRILSLPPRAPPIFQPSSGLLLEDALHRAWDRLEISFYFREGIYYVHFFNLALPGALNHHGKAIPPSRFRSGRDKHPNPRTQMVRFVLRSSTAAVAMVTDEALRANHPAGRPSAIWNHPEPTEWRHTPSRHLIRRFQVDLAKHRQAQGLLARPDTSWL</sequence>
<dbReference type="STRING" id="1890683.A0A427Y2Y1"/>
<accession>A0A427Y2Y1</accession>
<name>A0A427Y2Y1_9TREE</name>
<comment type="caution">
    <text evidence="3">The sequence shown here is derived from an EMBL/GenBank/DDBJ whole genome shotgun (WGS) entry which is preliminary data.</text>
</comment>
<reference evidence="3 4" key="1">
    <citation type="submission" date="2018-11" db="EMBL/GenBank/DDBJ databases">
        <title>Genome sequence of Saitozyma podzolica DSM 27192.</title>
        <authorList>
            <person name="Aliyu H."/>
            <person name="Gorte O."/>
            <person name="Ochsenreither K."/>
        </authorList>
    </citation>
    <scope>NUCLEOTIDE SEQUENCE [LARGE SCALE GENOMIC DNA]</scope>
    <source>
        <strain evidence="3 4">DSM 27192</strain>
    </source>
</reference>
<dbReference type="OrthoDB" id="2569251at2759"/>
<evidence type="ECO:0000259" key="2">
    <source>
        <dbReference type="Pfam" id="PF13391"/>
    </source>
</evidence>
<dbReference type="Proteomes" id="UP000279259">
    <property type="component" value="Unassembled WGS sequence"/>
</dbReference>
<feature type="region of interest" description="Disordered" evidence="1">
    <location>
        <begin position="1"/>
        <end position="37"/>
    </location>
</feature>
<feature type="domain" description="HNH nuclease" evidence="2">
    <location>
        <begin position="261"/>
        <end position="322"/>
    </location>
</feature>